<accession>A0A0A9DHQ6</accession>
<sequence>MGVRLWKGLCGLHERSLCELLSILHTGRLLKSLIVRPSRTPKEVCKCVISTRKRESRLMGKVYNLYRV</sequence>
<organism evidence="1">
    <name type="scientific">Arundo donax</name>
    <name type="common">Giant reed</name>
    <name type="synonym">Donax arundinaceus</name>
    <dbReference type="NCBI Taxonomy" id="35708"/>
    <lineage>
        <taxon>Eukaryota</taxon>
        <taxon>Viridiplantae</taxon>
        <taxon>Streptophyta</taxon>
        <taxon>Embryophyta</taxon>
        <taxon>Tracheophyta</taxon>
        <taxon>Spermatophyta</taxon>
        <taxon>Magnoliopsida</taxon>
        <taxon>Liliopsida</taxon>
        <taxon>Poales</taxon>
        <taxon>Poaceae</taxon>
        <taxon>PACMAD clade</taxon>
        <taxon>Arundinoideae</taxon>
        <taxon>Arundineae</taxon>
        <taxon>Arundo</taxon>
    </lineage>
</organism>
<evidence type="ECO:0000313" key="1">
    <source>
        <dbReference type="EMBL" id="JAD87366.1"/>
    </source>
</evidence>
<dbReference type="EMBL" id="GBRH01210529">
    <property type="protein sequence ID" value="JAD87366.1"/>
    <property type="molecule type" value="Transcribed_RNA"/>
</dbReference>
<dbReference type="AlphaFoldDB" id="A0A0A9DHQ6"/>
<reference evidence="1" key="1">
    <citation type="submission" date="2014-09" db="EMBL/GenBank/DDBJ databases">
        <authorList>
            <person name="Magalhaes I.L.F."/>
            <person name="Oliveira U."/>
            <person name="Santos F.R."/>
            <person name="Vidigal T.H.D.A."/>
            <person name="Brescovit A.D."/>
            <person name="Santos A.J."/>
        </authorList>
    </citation>
    <scope>NUCLEOTIDE SEQUENCE</scope>
    <source>
        <tissue evidence="1">Shoot tissue taken approximately 20 cm above the soil surface</tissue>
    </source>
</reference>
<protein>
    <submittedName>
        <fullName evidence="1">Uncharacterized protein</fullName>
    </submittedName>
</protein>
<name>A0A0A9DHQ6_ARUDO</name>
<reference evidence="1" key="2">
    <citation type="journal article" date="2015" name="Data Brief">
        <title>Shoot transcriptome of the giant reed, Arundo donax.</title>
        <authorList>
            <person name="Barrero R.A."/>
            <person name="Guerrero F.D."/>
            <person name="Moolhuijzen P."/>
            <person name="Goolsby J.A."/>
            <person name="Tidwell J."/>
            <person name="Bellgard S.E."/>
            <person name="Bellgard M.I."/>
        </authorList>
    </citation>
    <scope>NUCLEOTIDE SEQUENCE</scope>
    <source>
        <tissue evidence="1">Shoot tissue taken approximately 20 cm above the soil surface</tissue>
    </source>
</reference>
<proteinExistence type="predicted"/>